<keyword evidence="4" id="KW-1185">Reference proteome</keyword>
<dbReference type="InterPro" id="IPR038765">
    <property type="entry name" value="Papain-like_cys_pep_sf"/>
</dbReference>
<feature type="domain" description="Transglutaminase-like" evidence="1">
    <location>
        <begin position="268"/>
        <end position="349"/>
    </location>
</feature>
<dbReference type="Gene3D" id="3.10.620.30">
    <property type="match status" value="1"/>
</dbReference>
<dbReference type="Pfam" id="PF01841">
    <property type="entry name" value="Transglut_core"/>
    <property type="match status" value="1"/>
</dbReference>
<dbReference type="Gene3D" id="2.60.40.3140">
    <property type="match status" value="1"/>
</dbReference>
<gene>
    <name evidence="3" type="ORF">B0I22_0116</name>
</gene>
<evidence type="ECO:0000259" key="2">
    <source>
        <dbReference type="Pfam" id="PF12969"/>
    </source>
</evidence>
<comment type="caution">
    <text evidence="3">The sequence shown here is derived from an EMBL/GenBank/DDBJ whole genome shotgun (WGS) entry which is preliminary data.</text>
</comment>
<dbReference type="Gene3D" id="2.60.120.1130">
    <property type="match status" value="1"/>
</dbReference>
<evidence type="ECO:0000313" key="3">
    <source>
        <dbReference type="EMBL" id="TDX86018.1"/>
    </source>
</evidence>
<evidence type="ECO:0000259" key="1">
    <source>
        <dbReference type="Pfam" id="PF01841"/>
    </source>
</evidence>
<protein>
    <submittedName>
        <fullName evidence="3">Transglutaminase superfamily protein</fullName>
    </submittedName>
</protein>
<dbReference type="InterPro" id="IPR024618">
    <property type="entry name" value="DUF3857"/>
</dbReference>
<organism evidence="3 4">
    <name type="scientific">Epilithonimonas xixisoli</name>
    <dbReference type="NCBI Taxonomy" id="1476462"/>
    <lineage>
        <taxon>Bacteria</taxon>
        <taxon>Pseudomonadati</taxon>
        <taxon>Bacteroidota</taxon>
        <taxon>Flavobacteriia</taxon>
        <taxon>Flavobacteriales</taxon>
        <taxon>Weeksellaceae</taxon>
        <taxon>Chryseobacterium group</taxon>
        <taxon>Epilithonimonas</taxon>
    </lineage>
</organism>
<dbReference type="Pfam" id="PF12969">
    <property type="entry name" value="DUF3857"/>
    <property type="match status" value="1"/>
</dbReference>
<dbReference type="SUPFAM" id="SSF54001">
    <property type="entry name" value="Cysteine proteinases"/>
    <property type="match status" value="1"/>
</dbReference>
<accession>A0A4R8I7Q2</accession>
<evidence type="ECO:0000313" key="4">
    <source>
        <dbReference type="Proteomes" id="UP000295313"/>
    </source>
</evidence>
<proteinExistence type="predicted"/>
<name>A0A4R8I7Q2_9FLAO</name>
<dbReference type="EMBL" id="SOEO01000001">
    <property type="protein sequence ID" value="TDX86018.1"/>
    <property type="molecule type" value="Genomic_DNA"/>
</dbReference>
<dbReference type="Proteomes" id="UP000295313">
    <property type="component" value="Unassembled WGS sequence"/>
</dbReference>
<dbReference type="InterPro" id="IPR002931">
    <property type="entry name" value="Transglutaminase-like"/>
</dbReference>
<sequence>MSIQTFSQNYAISDLPEELKKDANAVVRDNSSSYIIKSENQIDSKKKIAVSILNKAGDNVSYVYIPYDKHTKISDIKIKIFDAFGRVIKTYSKSDLNDIAQSDDSFLYSDDRALAMKIIQPVFPYTIETTFTERSSDTVFLQVLQPYIAENISVENWGVEFKNESGIKLRKKVTETIFGKAEISESDNLVKASYKNIPAYKDENHSPELRTVVSKVEFALDRACLKGVCGDFSNWNSFATWYQGLLEPVSKITPEIQAEVDALNLTGTVSEKVQKIYQYMQGKTRYVFVAIGIGGWQPMPADDVRKKGYGDCKALTNYMRVLLKAAGIPSYYSVIYSDKTIKVFDKDFPKMDGNHVILCVPTENGNIWLENTSQNIAFNHLSYGTMDRNVIMVKDNVAEITDTPKSTSENNREVLRIKANISADNTLDVSSNFYFSGGLYDMTLQLVSLSPKEQKDALKRRYDYLQFSDIDLKNLKNDRDAAKINFDLNFKANNYSKSLGSDIYFRAIPFLDSDFHLESTDRKLPIEVPFGFTDDYEIEYSIPENYKFSEAMAPVKIESEFGSFSMEFIPQDKKLLVKRKFMLKKGTFSADKISDYINFRKKTNKIDHTKILITKL</sequence>
<dbReference type="AlphaFoldDB" id="A0A4R8I7Q2"/>
<feature type="domain" description="DUF3857" evidence="2">
    <location>
        <begin position="48"/>
        <end position="174"/>
    </location>
</feature>
<reference evidence="3 4" key="1">
    <citation type="submission" date="2019-03" db="EMBL/GenBank/DDBJ databases">
        <title>Genomic Encyclopedia of Type Strains, Phase III (KMG-III): the genomes of soil and plant-associated and newly described type strains.</title>
        <authorList>
            <person name="Whitman W."/>
        </authorList>
    </citation>
    <scope>NUCLEOTIDE SEQUENCE [LARGE SCALE GENOMIC DNA]</scope>
    <source>
        <strain evidence="3 4">CGMCC 1.12802</strain>
    </source>
</reference>